<evidence type="ECO:0000256" key="1">
    <source>
        <dbReference type="SAM" id="MobiDB-lite"/>
    </source>
</evidence>
<dbReference type="PANTHER" id="PTHR31463:SF1">
    <property type="entry name" value="MACROPHAGE-EXPRESSED GENE 1 PROTEIN"/>
    <property type="match status" value="1"/>
</dbReference>
<feature type="domain" description="MACPF" evidence="2">
    <location>
        <begin position="1"/>
        <end position="329"/>
    </location>
</feature>
<dbReference type="EMBL" id="CP111018">
    <property type="protein sequence ID" value="WAR10142.1"/>
    <property type="molecule type" value="Genomic_DNA"/>
</dbReference>
<protein>
    <submittedName>
        <fullName evidence="3">MPEG1-like protein</fullName>
    </submittedName>
</protein>
<dbReference type="InterPro" id="IPR020864">
    <property type="entry name" value="MACPF"/>
</dbReference>
<feature type="compositionally biased region" description="Basic and acidic residues" evidence="1">
    <location>
        <begin position="611"/>
        <end position="620"/>
    </location>
</feature>
<evidence type="ECO:0000313" key="4">
    <source>
        <dbReference type="Proteomes" id="UP001164746"/>
    </source>
</evidence>
<reference evidence="3" key="1">
    <citation type="submission" date="2022-11" db="EMBL/GenBank/DDBJ databases">
        <title>Centuries of genome instability and evolution in soft-shell clam transmissible cancer (bioRxiv).</title>
        <authorList>
            <person name="Hart S.F.M."/>
            <person name="Yonemitsu M.A."/>
            <person name="Giersch R.M."/>
            <person name="Beal B.F."/>
            <person name="Arriagada G."/>
            <person name="Davis B.W."/>
            <person name="Ostrander E.A."/>
            <person name="Goff S.P."/>
            <person name="Metzger M.J."/>
        </authorList>
    </citation>
    <scope>NUCLEOTIDE SEQUENCE</scope>
    <source>
        <strain evidence="3">MELC-2E11</strain>
        <tissue evidence="3">Siphon/mantle</tissue>
    </source>
</reference>
<accession>A0ABY7EMA6</accession>
<organism evidence="3 4">
    <name type="scientific">Mya arenaria</name>
    <name type="common">Soft-shell clam</name>
    <dbReference type="NCBI Taxonomy" id="6604"/>
    <lineage>
        <taxon>Eukaryota</taxon>
        <taxon>Metazoa</taxon>
        <taxon>Spiralia</taxon>
        <taxon>Lophotrochozoa</taxon>
        <taxon>Mollusca</taxon>
        <taxon>Bivalvia</taxon>
        <taxon>Autobranchia</taxon>
        <taxon>Heteroconchia</taxon>
        <taxon>Euheterodonta</taxon>
        <taxon>Imparidentia</taxon>
        <taxon>Neoheterodontei</taxon>
        <taxon>Myida</taxon>
        <taxon>Myoidea</taxon>
        <taxon>Myidae</taxon>
        <taxon>Mya</taxon>
    </lineage>
</organism>
<dbReference type="Proteomes" id="UP001164746">
    <property type="component" value="Chromosome 7"/>
</dbReference>
<dbReference type="InterPro" id="IPR039707">
    <property type="entry name" value="MPEG1"/>
</dbReference>
<feature type="compositionally biased region" description="Polar residues" evidence="1">
    <location>
        <begin position="598"/>
        <end position="609"/>
    </location>
</feature>
<evidence type="ECO:0000259" key="2">
    <source>
        <dbReference type="PROSITE" id="PS51412"/>
    </source>
</evidence>
<dbReference type="PANTHER" id="PTHR31463">
    <property type="entry name" value="MACROPHAGE-EXPRESSED GENE 1 PROTEIN"/>
    <property type="match status" value="1"/>
</dbReference>
<sequence>MSQLACGFSLRTGHPHTCIKELGFKDIYLIETLPGQGWDNLQNEDRVTADQKFLIPDMFSVYPSKTSQLHTVSEIIEHWDEHTSTTAISINRGVGVQIPGIANISGKFSAGYEKMKKRQFFERTVSLRSQDRYSKYRTKIGSVGALSDSFFKKVSKIGEYILLNQTDLATYESQLLVREYGTHVVTAVELGAMIVQVDYLDSKILQHSSEEKKRLLIGGEASFNIKTIAKVGTSFEFPANTTKRDMEYYQNSVQSVEVWTVGGIEYSTAEGFNTSWIESINNNQVPIDKEGDPIYHFINEYTLPDMPSIAVFKAYESVKNAVLSYYKHNTNAGCTLRGSPYFDFSANVDDGTCSPPKESFVFGEVYQTCTMHGMPEDCIGNDLCSSVTQKNPLTDDFFCENDYEPIALKHGTFKGSCIVKKERKCGLLWSKTCYDFETYSTLANYSAYWCAAKNATKPSRRLLFGGTFTPFYENPATQSISCPHPFYRLTIAKDLSVCVSSNIELSNKNSIPFAGFHSCTSKNPFTNDRGYCPTGYSQHLATVVDGCEISVCVKLGARNITRLPHIQMPPYIDRPIKASATGVEERFSFNAQTSEWENDLFQQGSTNQSTEEEKNGTNKY</sequence>
<dbReference type="Pfam" id="PF01823">
    <property type="entry name" value="MACPF"/>
    <property type="match status" value="1"/>
</dbReference>
<dbReference type="PROSITE" id="PS51412">
    <property type="entry name" value="MACPF_2"/>
    <property type="match status" value="1"/>
</dbReference>
<dbReference type="SMART" id="SM00457">
    <property type="entry name" value="MACPF"/>
    <property type="match status" value="1"/>
</dbReference>
<evidence type="ECO:0000313" key="3">
    <source>
        <dbReference type="EMBL" id="WAR10142.1"/>
    </source>
</evidence>
<gene>
    <name evidence="3" type="ORF">MAR_035218</name>
</gene>
<name>A0ABY7EMA6_MYAAR</name>
<keyword evidence="4" id="KW-1185">Reference proteome</keyword>
<proteinExistence type="predicted"/>
<feature type="region of interest" description="Disordered" evidence="1">
    <location>
        <begin position="598"/>
        <end position="620"/>
    </location>
</feature>
<feature type="non-terminal residue" evidence="3">
    <location>
        <position position="1"/>
    </location>
</feature>